<gene>
    <name evidence="4" type="ORF">DFR68_102510</name>
</gene>
<evidence type="ECO:0000313" key="4">
    <source>
        <dbReference type="EMBL" id="RDI54385.1"/>
    </source>
</evidence>
<dbReference type="STRING" id="1210089.GCA_001613165_03771"/>
<protein>
    <submittedName>
        <fullName evidence="4">Regulatory LuxR family protein</fullName>
    </submittedName>
</protein>
<dbReference type="Pfam" id="PF00196">
    <property type="entry name" value="GerE"/>
    <property type="match status" value="1"/>
</dbReference>
<dbReference type="Proteomes" id="UP000255355">
    <property type="component" value="Unassembled WGS sequence"/>
</dbReference>
<dbReference type="GO" id="GO:0006355">
    <property type="term" value="P:regulation of DNA-templated transcription"/>
    <property type="evidence" value="ECO:0007669"/>
    <property type="project" value="InterPro"/>
</dbReference>
<evidence type="ECO:0000256" key="2">
    <source>
        <dbReference type="ARBA" id="ARBA00022840"/>
    </source>
</evidence>
<evidence type="ECO:0000259" key="3">
    <source>
        <dbReference type="PROSITE" id="PS50043"/>
    </source>
</evidence>
<dbReference type="InterPro" id="IPR041664">
    <property type="entry name" value="AAA_16"/>
</dbReference>
<dbReference type="SUPFAM" id="SSF46894">
    <property type="entry name" value="C-terminal effector domain of the bipartite response regulators"/>
    <property type="match status" value="1"/>
</dbReference>
<comment type="caution">
    <text evidence="4">The sequence shown here is derived from an EMBL/GenBank/DDBJ whole genome shotgun (WGS) entry which is preliminary data.</text>
</comment>
<organism evidence="4 5">
    <name type="scientific">Nocardia mexicana</name>
    <dbReference type="NCBI Taxonomy" id="279262"/>
    <lineage>
        <taxon>Bacteria</taxon>
        <taxon>Bacillati</taxon>
        <taxon>Actinomycetota</taxon>
        <taxon>Actinomycetes</taxon>
        <taxon>Mycobacteriales</taxon>
        <taxon>Nocardiaceae</taxon>
        <taxon>Nocardia</taxon>
    </lineage>
</organism>
<dbReference type="InterPro" id="IPR016032">
    <property type="entry name" value="Sig_transdc_resp-reg_C-effctor"/>
</dbReference>
<sequence length="905" mass="96147">MFYGRAQEVAELEELLNRAPGGRAATAVVRGEAGIGKSQLLDRAAATAADQGYRVLRVTGTEAESELAYAGLHLLLGRERERLDAVPEAQAEALRTALDTGASGQANRFLVGAAVLALLADLADDRPLLCVIDDAQWLDRASLEALLFAARRLDAEPLVLLFAVRDDLLPELHELPGAQLALCGLEPDAAAALLGARHADLPAAVVQWTLRESKGNPLALQVLPSLQRTDQMYSSPFTSAKSSTPHRIQRAFADRIAALPRSTQDFLLVTAADDTADPTVVLAAAAAIGAGRTDQDLAEEAGLLRLQDGRITFGHPLIRAAAYDIAAPAQRRAAHGVLAAQLDGGNADRRAWHLAAAATEPDEQVAAALDDTARRSHTRGGLAEATAAYRRAAELSPAPTDRCRRLAAAAAAAIDLGDLDHAGTLADQATALTTDPAMLAELTGVQAEVAREQDRPQAAYRSLGAAASFVATQNPAAAGQLLFQAADAAFAAGDLPAVEHTAERAEQWGLPGADRVRALAEFVAGTNPGLGDGSARGITALRYLLDGLDPDRLRERATLAYRHLLIADFTTTRNLSAALADECRRRGAVGVLTRALWVQARAEFILGRFTSAAATATEGRRLAAETGQRIIHINQSATLAMVAAARGDESGCLALTAEPLARDVAPANIHAATALSLLDLGLGRPDAAVDRLTALLAGHNRHGAIAAIPDLVEAAHRTGRPDEARTAFDWYRTWSEHVDRPWSRALAHRCAALLADDDTAETHYATALELHHTIADFGFDRARTELLYGEWLRRVQRRADARSHLRVAAETFRQLGAAPWADRAEGELRATGETRATNSAGDVLNRLTPQELQTAQLAATGLSNKDIGAQLFLSPRTVGYHLSNAYPKLGITSRRELAAVFRGNA</sequence>
<dbReference type="PRINTS" id="PR00038">
    <property type="entry name" value="HTHLUXR"/>
</dbReference>
<accession>A0A370HD99</accession>
<evidence type="ECO:0000313" key="5">
    <source>
        <dbReference type="Proteomes" id="UP000255355"/>
    </source>
</evidence>
<dbReference type="PANTHER" id="PTHR16305:SF35">
    <property type="entry name" value="TRANSCRIPTIONAL ACTIVATOR DOMAIN"/>
    <property type="match status" value="1"/>
</dbReference>
<evidence type="ECO:0000256" key="1">
    <source>
        <dbReference type="ARBA" id="ARBA00022741"/>
    </source>
</evidence>
<dbReference type="PROSITE" id="PS00622">
    <property type="entry name" value="HTH_LUXR_1"/>
    <property type="match status" value="1"/>
</dbReference>
<keyword evidence="2" id="KW-0067">ATP-binding</keyword>
<dbReference type="SMART" id="SM00421">
    <property type="entry name" value="HTH_LUXR"/>
    <property type="match status" value="1"/>
</dbReference>
<dbReference type="PROSITE" id="PS50043">
    <property type="entry name" value="HTH_LUXR_2"/>
    <property type="match status" value="1"/>
</dbReference>
<dbReference type="Gene3D" id="3.40.50.300">
    <property type="entry name" value="P-loop containing nucleotide triphosphate hydrolases"/>
    <property type="match status" value="1"/>
</dbReference>
<dbReference type="GO" id="GO:0004016">
    <property type="term" value="F:adenylate cyclase activity"/>
    <property type="evidence" value="ECO:0007669"/>
    <property type="project" value="TreeGrafter"/>
</dbReference>
<dbReference type="GO" id="GO:0005524">
    <property type="term" value="F:ATP binding"/>
    <property type="evidence" value="ECO:0007669"/>
    <property type="project" value="UniProtKB-KW"/>
</dbReference>
<feature type="domain" description="HTH luxR-type" evidence="3">
    <location>
        <begin position="840"/>
        <end position="905"/>
    </location>
</feature>
<dbReference type="SUPFAM" id="SSF52540">
    <property type="entry name" value="P-loop containing nucleoside triphosphate hydrolases"/>
    <property type="match status" value="1"/>
</dbReference>
<dbReference type="Pfam" id="PF13191">
    <property type="entry name" value="AAA_16"/>
    <property type="match status" value="1"/>
</dbReference>
<dbReference type="RefSeq" id="WP_068021157.1">
    <property type="nucleotide sequence ID" value="NZ_QQAZ01000002.1"/>
</dbReference>
<dbReference type="Gene3D" id="1.10.10.10">
    <property type="entry name" value="Winged helix-like DNA-binding domain superfamily/Winged helix DNA-binding domain"/>
    <property type="match status" value="1"/>
</dbReference>
<dbReference type="AlphaFoldDB" id="A0A370HD99"/>
<dbReference type="InterPro" id="IPR036388">
    <property type="entry name" value="WH-like_DNA-bd_sf"/>
</dbReference>
<dbReference type="InterPro" id="IPR027417">
    <property type="entry name" value="P-loop_NTPase"/>
</dbReference>
<dbReference type="InterPro" id="IPR000792">
    <property type="entry name" value="Tscrpt_reg_LuxR_C"/>
</dbReference>
<dbReference type="PANTHER" id="PTHR16305">
    <property type="entry name" value="TESTICULAR SOLUBLE ADENYLYL CYCLASE"/>
    <property type="match status" value="1"/>
</dbReference>
<name>A0A370HD99_9NOCA</name>
<keyword evidence="1" id="KW-0547">Nucleotide-binding</keyword>
<dbReference type="GO" id="GO:0005737">
    <property type="term" value="C:cytoplasm"/>
    <property type="evidence" value="ECO:0007669"/>
    <property type="project" value="TreeGrafter"/>
</dbReference>
<proteinExistence type="predicted"/>
<dbReference type="OrthoDB" id="134933at2"/>
<dbReference type="CDD" id="cd06170">
    <property type="entry name" value="LuxR_C_like"/>
    <property type="match status" value="1"/>
</dbReference>
<keyword evidence="5" id="KW-1185">Reference proteome</keyword>
<reference evidence="4 5" key="1">
    <citation type="submission" date="2018-07" db="EMBL/GenBank/DDBJ databases">
        <title>Genomic Encyclopedia of Type Strains, Phase IV (KMG-IV): sequencing the most valuable type-strain genomes for metagenomic binning, comparative biology and taxonomic classification.</title>
        <authorList>
            <person name="Goeker M."/>
        </authorList>
    </citation>
    <scope>NUCLEOTIDE SEQUENCE [LARGE SCALE GENOMIC DNA]</scope>
    <source>
        <strain evidence="4 5">DSM 44952</strain>
    </source>
</reference>
<dbReference type="EMBL" id="QQAZ01000002">
    <property type="protein sequence ID" value="RDI54385.1"/>
    <property type="molecule type" value="Genomic_DNA"/>
</dbReference>
<dbReference type="GO" id="GO:0003677">
    <property type="term" value="F:DNA binding"/>
    <property type="evidence" value="ECO:0007669"/>
    <property type="project" value="InterPro"/>
</dbReference>